<protein>
    <recommendedName>
        <fullName evidence="3">Reverse transcriptase domain-containing protein</fullName>
    </recommendedName>
</protein>
<sequence length="160" mass="18764">MSQVNRNALHMDNHVVNATRKINSQQYVTVPNRNRTPSRGNPRNQRVNCMYDDQDSEDEYYETIKTVTIKRPFKTCILDDEDETVRPVLHPPRKIPVALREKPKTELEWLTDKEMITRVTEPTPWGNNLVIVEKPNKLRICLDPCDLNKAKRSHYPMPTI</sequence>
<evidence type="ECO:0000313" key="1">
    <source>
        <dbReference type="EMBL" id="CAC5366978.1"/>
    </source>
</evidence>
<dbReference type="Proteomes" id="UP000507470">
    <property type="component" value="Unassembled WGS sequence"/>
</dbReference>
<evidence type="ECO:0000313" key="2">
    <source>
        <dbReference type="Proteomes" id="UP000507470"/>
    </source>
</evidence>
<dbReference type="PANTHER" id="PTHR37984">
    <property type="entry name" value="PROTEIN CBG26694"/>
    <property type="match status" value="1"/>
</dbReference>
<dbReference type="Gene3D" id="3.10.10.10">
    <property type="entry name" value="HIV Type 1 Reverse Transcriptase, subunit A, domain 1"/>
    <property type="match status" value="1"/>
</dbReference>
<reference evidence="1 2" key="1">
    <citation type="submission" date="2020-06" db="EMBL/GenBank/DDBJ databases">
        <authorList>
            <person name="Li R."/>
            <person name="Bekaert M."/>
        </authorList>
    </citation>
    <scope>NUCLEOTIDE SEQUENCE [LARGE SCALE GENOMIC DNA]</scope>
    <source>
        <strain evidence="2">wild</strain>
    </source>
</reference>
<dbReference type="PANTHER" id="PTHR37984:SF8">
    <property type="entry name" value="CCHC-TYPE DOMAIN-CONTAINING PROTEIN"/>
    <property type="match status" value="1"/>
</dbReference>
<name>A0A6J8AEA9_MYTCO</name>
<dbReference type="InterPro" id="IPR050951">
    <property type="entry name" value="Retrovirus_Pol_polyprotein"/>
</dbReference>
<dbReference type="AlphaFoldDB" id="A0A6J8AEA9"/>
<accession>A0A6J8AEA9</accession>
<dbReference type="OrthoDB" id="7983864at2759"/>
<dbReference type="EMBL" id="CACVKT020001353">
    <property type="protein sequence ID" value="CAC5366978.1"/>
    <property type="molecule type" value="Genomic_DNA"/>
</dbReference>
<gene>
    <name evidence="1" type="ORF">MCOR_7059</name>
</gene>
<dbReference type="SUPFAM" id="SSF56672">
    <property type="entry name" value="DNA/RNA polymerases"/>
    <property type="match status" value="1"/>
</dbReference>
<dbReference type="InterPro" id="IPR043502">
    <property type="entry name" value="DNA/RNA_pol_sf"/>
</dbReference>
<proteinExistence type="predicted"/>
<organism evidence="1 2">
    <name type="scientific">Mytilus coruscus</name>
    <name type="common">Sea mussel</name>
    <dbReference type="NCBI Taxonomy" id="42192"/>
    <lineage>
        <taxon>Eukaryota</taxon>
        <taxon>Metazoa</taxon>
        <taxon>Spiralia</taxon>
        <taxon>Lophotrochozoa</taxon>
        <taxon>Mollusca</taxon>
        <taxon>Bivalvia</taxon>
        <taxon>Autobranchia</taxon>
        <taxon>Pteriomorphia</taxon>
        <taxon>Mytilida</taxon>
        <taxon>Mytiloidea</taxon>
        <taxon>Mytilidae</taxon>
        <taxon>Mytilinae</taxon>
        <taxon>Mytilus</taxon>
    </lineage>
</organism>
<keyword evidence="2" id="KW-1185">Reference proteome</keyword>
<evidence type="ECO:0008006" key="3">
    <source>
        <dbReference type="Google" id="ProtNLM"/>
    </source>
</evidence>